<dbReference type="PROSITE" id="PS50146">
    <property type="entry name" value="DAGK"/>
    <property type="match status" value="1"/>
</dbReference>
<evidence type="ECO:0000313" key="5">
    <source>
        <dbReference type="EMBL" id="SDP58101.1"/>
    </source>
</evidence>
<evidence type="ECO:0000313" key="6">
    <source>
        <dbReference type="Proteomes" id="UP000199088"/>
    </source>
</evidence>
<dbReference type="GO" id="GO:0004143">
    <property type="term" value="F:ATP-dependent diacylglycerol kinase activity"/>
    <property type="evidence" value="ECO:0007669"/>
    <property type="project" value="TreeGrafter"/>
</dbReference>
<proteinExistence type="inferred from homology"/>
<dbReference type="Gene3D" id="3.40.50.10330">
    <property type="entry name" value="Probable inorganic polyphosphate/atp-NAD kinase, domain 1"/>
    <property type="match status" value="1"/>
</dbReference>
<sequence>MSERRSRMRSGMIVAQEDAVHPPDERPPVSPFDRIVIVFNPQSTGDAPTLARELRDDVAEQHPDLPVELAPTQRAGHGRELAAAAARDGRPLVVSVSGDGGYNDVVNGMMDAANPDAVAAVRGAGNANDHRRATRRRPLDAAIGHALRTGETARFDLLRLTVTPPGGRPEVRYAHSYIGLGITPVVAVDIEEGGKGSWREIVAVVRGFRRFRPFPVDLADGSRLEVDSLLYANIDRMAKVATLSDDGRPDDGEFELVLLPHHSKLRVLVTALRSATIGLGPQPHETHHELTIRSPMPLQLDGELVELAADTHVAVDIAAGALRTIG</sequence>
<dbReference type="GO" id="GO:0005886">
    <property type="term" value="C:plasma membrane"/>
    <property type="evidence" value="ECO:0007669"/>
    <property type="project" value="TreeGrafter"/>
</dbReference>
<evidence type="ECO:0000256" key="2">
    <source>
        <dbReference type="ARBA" id="ARBA00005983"/>
    </source>
</evidence>
<keyword evidence="5" id="KW-0808">Transferase</keyword>
<dbReference type="InterPro" id="IPR016064">
    <property type="entry name" value="NAD/diacylglycerol_kinase_sf"/>
</dbReference>
<dbReference type="InterPro" id="IPR050187">
    <property type="entry name" value="Lipid_Phosphate_FormReg"/>
</dbReference>
<dbReference type="PANTHER" id="PTHR12358:SF106">
    <property type="entry name" value="LIPID KINASE YEGS"/>
    <property type="match status" value="1"/>
</dbReference>
<feature type="domain" description="DAGKc" evidence="4">
    <location>
        <begin position="30"/>
        <end position="164"/>
    </location>
</feature>
<dbReference type="STRING" id="1052260.SAMN05660199_04277"/>
<evidence type="ECO:0000256" key="1">
    <source>
        <dbReference type="ARBA" id="ARBA00001946"/>
    </source>
</evidence>
<name>A0A1H0TW43_9ACTN</name>
<accession>A0A1H0TW43</accession>
<dbReference type="AlphaFoldDB" id="A0A1H0TW43"/>
<dbReference type="Proteomes" id="UP000199088">
    <property type="component" value="Unassembled WGS sequence"/>
</dbReference>
<dbReference type="Gene3D" id="2.60.200.40">
    <property type="match status" value="1"/>
</dbReference>
<dbReference type="InterPro" id="IPR001206">
    <property type="entry name" value="Diacylglycerol_kinase_cat_dom"/>
</dbReference>
<evidence type="ECO:0000259" key="4">
    <source>
        <dbReference type="PROSITE" id="PS50146"/>
    </source>
</evidence>
<gene>
    <name evidence="5" type="ORF">SAMN05660199_04277</name>
</gene>
<protein>
    <submittedName>
        <fullName evidence="5">Diacylglycerol kinase family enzyme</fullName>
    </submittedName>
</protein>
<comment type="cofactor">
    <cofactor evidence="1">
        <name>Mg(2+)</name>
        <dbReference type="ChEBI" id="CHEBI:18420"/>
    </cofactor>
</comment>
<keyword evidence="6" id="KW-1185">Reference proteome</keyword>
<dbReference type="InterPro" id="IPR017438">
    <property type="entry name" value="ATP-NAD_kinase_N"/>
</dbReference>
<dbReference type="SUPFAM" id="SSF111331">
    <property type="entry name" value="NAD kinase/diacylglycerol kinase-like"/>
    <property type="match status" value="1"/>
</dbReference>
<comment type="similarity">
    <text evidence="2">Belongs to the diacylglycerol/lipid kinase family.</text>
</comment>
<reference evidence="6" key="1">
    <citation type="submission" date="2016-10" db="EMBL/GenBank/DDBJ databases">
        <authorList>
            <person name="Varghese N."/>
            <person name="Submissions S."/>
        </authorList>
    </citation>
    <scope>NUCLEOTIDE SEQUENCE [LARGE SCALE GENOMIC DNA]</scope>
    <source>
        <strain evidence="6">DSM 45843</strain>
    </source>
</reference>
<feature type="compositionally biased region" description="Basic and acidic residues" evidence="3">
    <location>
        <begin position="18"/>
        <end position="27"/>
    </location>
</feature>
<feature type="region of interest" description="Disordered" evidence="3">
    <location>
        <begin position="1"/>
        <end position="28"/>
    </location>
</feature>
<dbReference type="EMBL" id="FNIR01000017">
    <property type="protein sequence ID" value="SDP58101.1"/>
    <property type="molecule type" value="Genomic_DNA"/>
</dbReference>
<dbReference type="Pfam" id="PF00781">
    <property type="entry name" value="DAGK_cat"/>
    <property type="match status" value="1"/>
</dbReference>
<dbReference type="PANTHER" id="PTHR12358">
    <property type="entry name" value="SPHINGOSINE KINASE"/>
    <property type="match status" value="1"/>
</dbReference>
<keyword evidence="5" id="KW-0418">Kinase</keyword>
<organism evidence="5 6">
    <name type="scientific">Klenkia soli</name>
    <dbReference type="NCBI Taxonomy" id="1052260"/>
    <lineage>
        <taxon>Bacteria</taxon>
        <taxon>Bacillati</taxon>
        <taxon>Actinomycetota</taxon>
        <taxon>Actinomycetes</taxon>
        <taxon>Geodermatophilales</taxon>
        <taxon>Geodermatophilaceae</taxon>
        <taxon>Klenkia</taxon>
    </lineage>
</organism>
<evidence type="ECO:0000256" key="3">
    <source>
        <dbReference type="SAM" id="MobiDB-lite"/>
    </source>
</evidence>